<dbReference type="EMBL" id="JANBQB010000555">
    <property type="protein sequence ID" value="KAJ1975206.1"/>
    <property type="molecule type" value="Genomic_DNA"/>
</dbReference>
<dbReference type="AlphaFoldDB" id="A0A9W8E852"/>
<accession>A0A9W8E852</accession>
<dbReference type="Proteomes" id="UP001151582">
    <property type="component" value="Unassembled WGS sequence"/>
</dbReference>
<comment type="caution">
    <text evidence="1">The sequence shown here is derived from an EMBL/GenBank/DDBJ whole genome shotgun (WGS) entry which is preliminary data.</text>
</comment>
<evidence type="ECO:0000313" key="2">
    <source>
        <dbReference type="Proteomes" id="UP001151582"/>
    </source>
</evidence>
<keyword evidence="2" id="KW-1185">Reference proteome</keyword>
<evidence type="ECO:0000313" key="1">
    <source>
        <dbReference type="EMBL" id="KAJ1975206.1"/>
    </source>
</evidence>
<name>A0A9W8E852_9FUNG</name>
<proteinExistence type="predicted"/>
<reference evidence="1" key="1">
    <citation type="submission" date="2022-07" db="EMBL/GenBank/DDBJ databases">
        <title>Phylogenomic reconstructions and comparative analyses of Kickxellomycotina fungi.</title>
        <authorList>
            <person name="Reynolds N.K."/>
            <person name="Stajich J.E."/>
            <person name="Barry K."/>
            <person name="Grigoriev I.V."/>
            <person name="Crous P."/>
            <person name="Smith M.E."/>
        </authorList>
    </citation>
    <scope>NUCLEOTIDE SEQUENCE</scope>
    <source>
        <strain evidence="1">RSA 567</strain>
    </source>
</reference>
<organism evidence="1 2">
    <name type="scientific">Dimargaris verticillata</name>
    <dbReference type="NCBI Taxonomy" id="2761393"/>
    <lineage>
        <taxon>Eukaryota</taxon>
        <taxon>Fungi</taxon>
        <taxon>Fungi incertae sedis</taxon>
        <taxon>Zoopagomycota</taxon>
        <taxon>Kickxellomycotina</taxon>
        <taxon>Dimargaritomycetes</taxon>
        <taxon>Dimargaritales</taxon>
        <taxon>Dimargaritaceae</taxon>
        <taxon>Dimargaris</taxon>
    </lineage>
</organism>
<gene>
    <name evidence="1" type="ORF">H4R34_004424</name>
</gene>
<sequence length="288" mass="32960">MVIFYNLRQRLKLPAIRGMPDFVGLHTLLDGAQLDFRKLFYDYCTYFKHSASNGQSWQDRMDLRYPDRFLAYPLRNVAMPPLTTSCRDFPLDMKPITSNKIKHGLVNLGHASPGLKPDIQHIIDVVTAFFEALGSLKLLANFKDIVKQASKDFQDSQFLASTDPPSITPGQLLSKEFRAFVYQFWVEVIGNNNEERLRYFLHNLLAFHVIPSIIGQVLESDKSVEPDEPGRYDDTLELAKQIHEIPGFKLVVKSYAENAPNYFEFIMVSAILKQSAADDYSHRHSESP</sequence>
<protein>
    <submittedName>
        <fullName evidence="1">Uncharacterized protein</fullName>
    </submittedName>
</protein>